<dbReference type="PANTHER" id="PTHR24321">
    <property type="entry name" value="DEHYDROGENASES, SHORT CHAIN"/>
    <property type="match status" value="1"/>
</dbReference>
<dbReference type="Proteomes" id="UP000033109">
    <property type="component" value="Chromosome"/>
</dbReference>
<dbReference type="STRING" id="400092.PKOR_14625"/>
<dbReference type="SUPFAM" id="SSF51735">
    <property type="entry name" value="NAD(P)-binding Rossmann-fold domains"/>
    <property type="match status" value="1"/>
</dbReference>
<dbReference type="Pfam" id="PF13561">
    <property type="entry name" value="adh_short_C2"/>
    <property type="match status" value="1"/>
</dbReference>
<proteinExistence type="inferred from homology"/>
<dbReference type="HOGENOM" id="CLU_010194_1_0_10"/>
<dbReference type="KEGG" id="pko:PKOR_14625"/>
<organism evidence="3 4">
    <name type="scientific">Pontibacter korlensis</name>
    <dbReference type="NCBI Taxonomy" id="400092"/>
    <lineage>
        <taxon>Bacteria</taxon>
        <taxon>Pseudomonadati</taxon>
        <taxon>Bacteroidota</taxon>
        <taxon>Cytophagia</taxon>
        <taxon>Cytophagales</taxon>
        <taxon>Hymenobacteraceae</taxon>
        <taxon>Pontibacter</taxon>
    </lineage>
</organism>
<dbReference type="GO" id="GO:0016491">
    <property type="term" value="F:oxidoreductase activity"/>
    <property type="evidence" value="ECO:0007669"/>
    <property type="project" value="UniProtKB-KW"/>
</dbReference>
<dbReference type="InterPro" id="IPR002347">
    <property type="entry name" value="SDR_fam"/>
</dbReference>
<dbReference type="PATRIC" id="fig|400092.3.peg.3197"/>
<evidence type="ECO:0000256" key="2">
    <source>
        <dbReference type="ARBA" id="ARBA00023002"/>
    </source>
</evidence>
<sequence>MKKLENKVALITGAAQGIGAESALRMAEEGAIVIVADLSEDLGVKTVDLIKSKGGKADFIKIDVTKEEEWINGIAEIKSKYGALHILVNNAGIGRPSPITEMSYETFRLVFAINLDGMFLGMKHAIPLMTQSNGGSIINLSSTASKKAYANMSAYCASKAGLAQLTKVAALECAQNRTGIRVNSIHPGIIETPAWDSLGALNGADPSTKVDLDQMAEATVALGYKGKPKDIANAIIYLASEESSYVTGSELTVDGGQAIL</sequence>
<dbReference type="CDD" id="cd05233">
    <property type="entry name" value="SDR_c"/>
    <property type="match status" value="1"/>
</dbReference>
<gene>
    <name evidence="3" type="ORF">PKOR_14625</name>
</gene>
<evidence type="ECO:0000313" key="3">
    <source>
        <dbReference type="EMBL" id="AKD04101.1"/>
    </source>
</evidence>
<name>A0A0E3UY31_9BACT</name>
<dbReference type="InterPro" id="IPR020904">
    <property type="entry name" value="Sc_DH/Rdtase_CS"/>
</dbReference>
<dbReference type="InterPro" id="IPR036291">
    <property type="entry name" value="NAD(P)-bd_dom_sf"/>
</dbReference>
<evidence type="ECO:0008006" key="5">
    <source>
        <dbReference type="Google" id="ProtNLM"/>
    </source>
</evidence>
<reference evidence="3 4" key="1">
    <citation type="journal article" date="2015" name="Sci. Rep.">
        <title>Unraveling adaptation of Pontibacter korlensis to radiation and infertility in desert through complete genome and comparative transcriptomic analysis.</title>
        <authorList>
            <person name="Dai J."/>
            <person name="Dai W."/>
            <person name="Qiu C."/>
            <person name="Yang Z."/>
            <person name="Zhang Y."/>
            <person name="Zhou M."/>
            <person name="Zhang L."/>
            <person name="Fang C."/>
            <person name="Gao Q."/>
            <person name="Yang Q."/>
            <person name="Li X."/>
            <person name="Wang Z."/>
            <person name="Wang Z."/>
            <person name="Jia Z."/>
            <person name="Chen X."/>
        </authorList>
    </citation>
    <scope>NUCLEOTIDE SEQUENCE [LARGE SCALE GENOMIC DNA]</scope>
    <source>
        <strain evidence="3 4">X14-1T</strain>
    </source>
</reference>
<dbReference type="FunFam" id="3.40.50.720:FF:000084">
    <property type="entry name" value="Short-chain dehydrogenase reductase"/>
    <property type="match status" value="1"/>
</dbReference>
<comment type="similarity">
    <text evidence="1">Belongs to the short-chain dehydrogenases/reductases (SDR) family.</text>
</comment>
<dbReference type="AlphaFoldDB" id="A0A0E3UY31"/>
<evidence type="ECO:0000313" key="4">
    <source>
        <dbReference type="Proteomes" id="UP000033109"/>
    </source>
</evidence>
<dbReference type="PANTHER" id="PTHR24321:SF15">
    <property type="entry name" value="OXIDOREDUCTASE UCPA"/>
    <property type="match status" value="1"/>
</dbReference>
<protein>
    <recommendedName>
        <fullName evidence="5">Dehydrogenase</fullName>
    </recommendedName>
</protein>
<dbReference type="OrthoDB" id="9804104at2"/>
<dbReference type="PRINTS" id="PR00080">
    <property type="entry name" value="SDRFAMILY"/>
</dbReference>
<accession>A0A0E3UY31</accession>
<evidence type="ECO:0000256" key="1">
    <source>
        <dbReference type="ARBA" id="ARBA00006484"/>
    </source>
</evidence>
<keyword evidence="2" id="KW-0560">Oxidoreductase</keyword>
<keyword evidence="4" id="KW-1185">Reference proteome</keyword>
<dbReference type="EMBL" id="CP009621">
    <property type="protein sequence ID" value="AKD04101.1"/>
    <property type="molecule type" value="Genomic_DNA"/>
</dbReference>
<dbReference type="PROSITE" id="PS00061">
    <property type="entry name" value="ADH_SHORT"/>
    <property type="match status" value="1"/>
</dbReference>
<dbReference type="Gene3D" id="3.40.50.720">
    <property type="entry name" value="NAD(P)-binding Rossmann-like Domain"/>
    <property type="match status" value="1"/>
</dbReference>
<dbReference type="NCBIfam" id="NF005559">
    <property type="entry name" value="PRK07231.1"/>
    <property type="match status" value="1"/>
</dbReference>
<dbReference type="PRINTS" id="PR00081">
    <property type="entry name" value="GDHRDH"/>
</dbReference>
<dbReference type="RefSeq" id="WP_046311690.1">
    <property type="nucleotide sequence ID" value="NZ_CBCSCY010000025.1"/>
</dbReference>